<evidence type="ECO:0000259" key="4">
    <source>
        <dbReference type="Pfam" id="PF02784"/>
    </source>
</evidence>
<comment type="caution">
    <text evidence="5">The sequence shown here is derived from an EMBL/GenBank/DDBJ whole genome shotgun (WGS) entry which is preliminary data.</text>
</comment>
<dbReference type="SUPFAM" id="SSF51419">
    <property type="entry name" value="PLP-binding barrel"/>
    <property type="match status" value="1"/>
</dbReference>
<dbReference type="Proteomes" id="UP000318186">
    <property type="component" value="Unassembled WGS sequence"/>
</dbReference>
<dbReference type="InterPro" id="IPR029066">
    <property type="entry name" value="PLP-binding_barrel"/>
</dbReference>
<accession>A0A561UXB5</accession>
<evidence type="ECO:0000313" key="6">
    <source>
        <dbReference type="Proteomes" id="UP000318186"/>
    </source>
</evidence>
<keyword evidence="2" id="KW-0663">Pyridoxal phosphate</keyword>
<dbReference type="InterPro" id="IPR022644">
    <property type="entry name" value="De-COase2_N"/>
</dbReference>
<dbReference type="AlphaFoldDB" id="A0A561UXB5"/>
<dbReference type="EMBL" id="VIWW01000001">
    <property type="protein sequence ID" value="TWG04013.1"/>
    <property type="molecule type" value="Genomic_DNA"/>
</dbReference>
<name>A0A561UXB5_9ACTN</name>
<evidence type="ECO:0000256" key="2">
    <source>
        <dbReference type="ARBA" id="ARBA00022898"/>
    </source>
</evidence>
<dbReference type="PANTHER" id="PTHR43727:SF2">
    <property type="entry name" value="GROUP IV DECARBOXYLASE"/>
    <property type="match status" value="1"/>
</dbReference>
<evidence type="ECO:0000256" key="1">
    <source>
        <dbReference type="ARBA" id="ARBA00001933"/>
    </source>
</evidence>
<feature type="compositionally biased region" description="Polar residues" evidence="3">
    <location>
        <begin position="1"/>
        <end position="17"/>
    </location>
</feature>
<evidence type="ECO:0000256" key="3">
    <source>
        <dbReference type="SAM" id="MobiDB-lite"/>
    </source>
</evidence>
<dbReference type="InterPro" id="IPR009006">
    <property type="entry name" value="Ala_racemase/Decarboxylase_C"/>
</dbReference>
<gene>
    <name evidence="5" type="ORF">FHX80_112454</name>
</gene>
<protein>
    <submittedName>
        <fullName evidence="5">Diaminopimelate decarboxylase</fullName>
    </submittedName>
</protein>
<dbReference type="PANTHER" id="PTHR43727">
    <property type="entry name" value="DIAMINOPIMELATE DECARBOXYLASE"/>
    <property type="match status" value="1"/>
</dbReference>
<feature type="region of interest" description="Disordered" evidence="3">
    <location>
        <begin position="1"/>
        <end position="22"/>
    </location>
</feature>
<dbReference type="Pfam" id="PF02784">
    <property type="entry name" value="Orn_Arg_deC_N"/>
    <property type="match status" value="1"/>
</dbReference>
<dbReference type="Gene3D" id="2.40.37.10">
    <property type="entry name" value="Lyase, Ornithine Decarboxylase, Chain A, domain 1"/>
    <property type="match status" value="1"/>
</dbReference>
<dbReference type="Gene3D" id="3.20.20.10">
    <property type="entry name" value="Alanine racemase"/>
    <property type="match status" value="1"/>
</dbReference>
<evidence type="ECO:0000313" key="5">
    <source>
        <dbReference type="EMBL" id="TWG04013.1"/>
    </source>
</evidence>
<dbReference type="GO" id="GO:0009089">
    <property type="term" value="P:lysine biosynthetic process via diaminopimelate"/>
    <property type="evidence" value="ECO:0007669"/>
    <property type="project" value="TreeGrafter"/>
</dbReference>
<dbReference type="SUPFAM" id="SSF50621">
    <property type="entry name" value="Alanine racemase C-terminal domain-like"/>
    <property type="match status" value="1"/>
</dbReference>
<feature type="domain" description="Orn/DAP/Arg decarboxylase 2 N-terminal" evidence="4">
    <location>
        <begin position="39"/>
        <end position="207"/>
    </location>
</feature>
<organism evidence="5 6">
    <name type="scientific">Streptomyces brevispora</name>
    <dbReference type="NCBI Taxonomy" id="887462"/>
    <lineage>
        <taxon>Bacteria</taxon>
        <taxon>Bacillati</taxon>
        <taxon>Actinomycetota</taxon>
        <taxon>Actinomycetes</taxon>
        <taxon>Kitasatosporales</taxon>
        <taxon>Streptomycetaceae</taxon>
        <taxon>Streptomyces</taxon>
    </lineage>
</organism>
<dbReference type="OrthoDB" id="9802241at2"/>
<reference evidence="5 6" key="1">
    <citation type="submission" date="2019-06" db="EMBL/GenBank/DDBJ databases">
        <title>Sequencing the genomes of 1000 actinobacteria strains.</title>
        <authorList>
            <person name="Klenk H.-P."/>
        </authorList>
    </citation>
    <scope>NUCLEOTIDE SEQUENCE [LARGE SCALE GENOMIC DNA]</scope>
    <source>
        <strain evidence="5 6">DSM 42059</strain>
    </source>
</reference>
<dbReference type="GO" id="GO:0008836">
    <property type="term" value="F:diaminopimelate decarboxylase activity"/>
    <property type="evidence" value="ECO:0007669"/>
    <property type="project" value="TreeGrafter"/>
</dbReference>
<dbReference type="RefSeq" id="WP_145764235.1">
    <property type="nucleotide sequence ID" value="NZ_VIWW01000001.1"/>
</dbReference>
<proteinExistence type="predicted"/>
<comment type="cofactor">
    <cofactor evidence="1">
        <name>pyridoxal 5'-phosphate</name>
        <dbReference type="ChEBI" id="CHEBI:597326"/>
    </cofactor>
</comment>
<sequence length="335" mass="36739">MTTAEQQPQPVRQSPDSASPRPLALITGVGRTVGIGAGIATGPSFTAEQLPLLEEHGVMADATSMEQFDEFCTGRPGKAVGLRLRVPLPKSLHNIATFGSGSRFGAFATDARLKEILDRTGCRLTRLHTHTGQMSPQHLTYKARYLLAVAEAYPSIEEIDLGGGFFALYADREQAKLAWASVAADLDDFERRTGRRIRILVEPGAAILSFHGYLLATVRSAEHGHPSFQADVLTVDASAWNFSPWHKPQFIPLAPRHENEVLRPTLIAGETLYEHDFFGADSLGPRHPVPLPGMNRGDRIVITTSGAYTMTNSRNFNRLPLPQEYVYASGQIERI</sequence>